<evidence type="ECO:0000313" key="1">
    <source>
        <dbReference type="EMBL" id="KRT94712.1"/>
    </source>
</evidence>
<dbReference type="AlphaFoldDB" id="A0A0J6ERV6"/>
<keyword evidence="4" id="KW-1185">Reference proteome</keyword>
<organism evidence="1 3">
    <name type="scientific">Bacillus glycinifermentans</name>
    <dbReference type="NCBI Taxonomy" id="1664069"/>
    <lineage>
        <taxon>Bacteria</taxon>
        <taxon>Bacillati</taxon>
        <taxon>Bacillota</taxon>
        <taxon>Bacilli</taxon>
        <taxon>Bacillales</taxon>
        <taxon>Bacillaceae</taxon>
        <taxon>Bacillus</taxon>
    </lineage>
</organism>
<dbReference type="Pfam" id="PF11167">
    <property type="entry name" value="DUF2953"/>
    <property type="match status" value="1"/>
</dbReference>
<proteinExistence type="predicted"/>
<protein>
    <submittedName>
        <fullName evidence="2">DUF2953 domain-containing protein</fullName>
    </submittedName>
</protein>
<dbReference type="Proteomes" id="UP000036168">
    <property type="component" value="Unassembled WGS sequence"/>
</dbReference>
<dbReference type="RefSeq" id="WP_048356210.1">
    <property type="nucleotide sequence ID" value="NZ_CP023481.1"/>
</dbReference>
<gene>
    <name evidence="1" type="ORF">AB447_213740</name>
    <name evidence="2" type="ORF">P8828_12260</name>
</gene>
<reference evidence="1" key="2">
    <citation type="submission" date="2015-10" db="EMBL/GenBank/DDBJ databases">
        <authorList>
            <person name="Gilbert D.G."/>
        </authorList>
    </citation>
    <scope>NUCLEOTIDE SEQUENCE</scope>
    <source>
        <strain evidence="1">GO-13</strain>
    </source>
</reference>
<accession>A0A0J6ERV6</accession>
<evidence type="ECO:0000313" key="3">
    <source>
        <dbReference type="Proteomes" id="UP000036168"/>
    </source>
</evidence>
<dbReference type="EMBL" id="LECW02000005">
    <property type="protein sequence ID" value="KRT94712.1"/>
    <property type="molecule type" value="Genomic_DNA"/>
</dbReference>
<dbReference type="OrthoDB" id="1683589at2"/>
<reference evidence="2 4" key="3">
    <citation type="submission" date="2023-03" db="EMBL/GenBank/DDBJ databases">
        <title>Agriculturally important microbes genome sequencing.</title>
        <authorList>
            <person name="Dunlap C."/>
        </authorList>
    </citation>
    <scope>NUCLEOTIDE SEQUENCE [LARGE SCALE GENOMIC DNA]</scope>
    <source>
        <strain evidence="2 4">CBP-3203</strain>
    </source>
</reference>
<dbReference type="EMBL" id="JARRTL010000010">
    <property type="protein sequence ID" value="MEC0485608.1"/>
    <property type="molecule type" value="Genomic_DNA"/>
</dbReference>
<dbReference type="PATRIC" id="fig|1664069.3.peg.4246"/>
<reference evidence="1 3" key="1">
    <citation type="journal article" date="2015" name="Int. J. Syst. Evol. Microbiol.">
        <title>Bacillus glycinifermentans sp. nov., isolated from fermented soybean paste.</title>
        <authorList>
            <person name="Kim S.J."/>
            <person name="Dunlap C.A."/>
            <person name="Kwon S.W."/>
            <person name="Rooney A.P."/>
        </authorList>
    </citation>
    <scope>NUCLEOTIDE SEQUENCE [LARGE SCALE GENOMIC DNA]</scope>
    <source>
        <strain evidence="1 3">GO-13</strain>
    </source>
</reference>
<evidence type="ECO:0000313" key="2">
    <source>
        <dbReference type="EMBL" id="MEC0485608.1"/>
    </source>
</evidence>
<evidence type="ECO:0000313" key="4">
    <source>
        <dbReference type="Proteomes" id="UP001341297"/>
    </source>
</evidence>
<accession>A0A0J6E4I5</accession>
<name>A0A0J6ERV6_9BACI</name>
<dbReference type="STRING" id="1664069.BGLY_3476"/>
<dbReference type="InterPro" id="IPR021338">
    <property type="entry name" value="DUF2953"/>
</dbReference>
<comment type="caution">
    <text evidence="1">The sequence shown here is derived from an EMBL/GenBank/DDBJ whole genome shotgun (WGS) entry which is preliminary data.</text>
</comment>
<dbReference type="Proteomes" id="UP001341297">
    <property type="component" value="Unassembled WGS sequence"/>
</dbReference>
<sequence>MVYIWIAAAISLLAAVWFMKIRVSIEYVHAQDDDRLTVKIRTLFGLLHIKREIPLIKVNQKNMTIDVKERTNTAVRKDKKKRKVGYKDVLKSTGQIKKLVEQIRNLQPVIRNFMKRIHVTKLEWTSVLGLPDAALTGIATGGAWSVKSAAIAILDRILSFDRRPEYQVIPVFNSPSSQTHLTCIFHFRVGHAITAAFRIVVNWKGNRRGLFKLTKHQSGSTKKDSSV</sequence>